<dbReference type="EMBL" id="FNQM01000048">
    <property type="protein sequence ID" value="SEB06809.1"/>
    <property type="molecule type" value="Genomic_DNA"/>
</dbReference>
<keyword evidence="2" id="KW-1185">Reference proteome</keyword>
<proteinExistence type="predicted"/>
<sequence>MLGFGDHSKDVIGTPKVFHNRVFAPEVDGIRVYTIGSRNLPQLIAPDDGTLTGKIDCDGHFLAYCTGQTLCVFDLESGAMVSKTPVTISDPTPILRMGKCYLFGQVVQVVDIFRGAVIDALDFTVDDPENAVAGDDGTLYFASLGGINVLPLSAGVEVDHSLYAESGVEGLIGSY</sequence>
<name>A0A1H4GB31_9RHOB</name>
<dbReference type="RefSeq" id="WP_093256917.1">
    <property type="nucleotide sequence ID" value="NZ_FNQM01000048.1"/>
</dbReference>
<dbReference type="InterPro" id="IPR011047">
    <property type="entry name" value="Quinoprotein_ADH-like_sf"/>
</dbReference>
<dbReference type="Proteomes" id="UP000198703">
    <property type="component" value="Unassembled WGS sequence"/>
</dbReference>
<accession>A0A1H4GB31</accession>
<evidence type="ECO:0008006" key="3">
    <source>
        <dbReference type="Google" id="ProtNLM"/>
    </source>
</evidence>
<evidence type="ECO:0000313" key="1">
    <source>
        <dbReference type="EMBL" id="SEB06809.1"/>
    </source>
</evidence>
<reference evidence="1 2" key="1">
    <citation type="submission" date="2016-10" db="EMBL/GenBank/DDBJ databases">
        <authorList>
            <person name="de Groot N.N."/>
        </authorList>
    </citation>
    <scope>NUCLEOTIDE SEQUENCE [LARGE SCALE GENOMIC DNA]</scope>
    <source>
        <strain evidence="1 2">DSM 15345</strain>
    </source>
</reference>
<dbReference type="AlphaFoldDB" id="A0A1H4GB31"/>
<organism evidence="1 2">
    <name type="scientific">Rubrimonas cliftonensis</name>
    <dbReference type="NCBI Taxonomy" id="89524"/>
    <lineage>
        <taxon>Bacteria</taxon>
        <taxon>Pseudomonadati</taxon>
        <taxon>Pseudomonadota</taxon>
        <taxon>Alphaproteobacteria</taxon>
        <taxon>Rhodobacterales</taxon>
        <taxon>Paracoccaceae</taxon>
        <taxon>Rubrimonas</taxon>
    </lineage>
</organism>
<evidence type="ECO:0000313" key="2">
    <source>
        <dbReference type="Proteomes" id="UP000198703"/>
    </source>
</evidence>
<protein>
    <recommendedName>
        <fullName evidence="3">SMP-30/Gluconolaconase/LRE-like region-containing protein</fullName>
    </recommendedName>
</protein>
<gene>
    <name evidence="1" type="ORF">SAMN05444370_1485</name>
</gene>
<dbReference type="SUPFAM" id="SSF50998">
    <property type="entry name" value="Quinoprotein alcohol dehydrogenase-like"/>
    <property type="match status" value="1"/>
</dbReference>